<name>A0A392T8G0_9FABA</name>
<dbReference type="EMBL" id="LXQA010523427">
    <property type="protein sequence ID" value="MCI57102.1"/>
    <property type="molecule type" value="Genomic_DNA"/>
</dbReference>
<evidence type="ECO:0000313" key="2">
    <source>
        <dbReference type="Proteomes" id="UP000265520"/>
    </source>
</evidence>
<feature type="non-terminal residue" evidence="1">
    <location>
        <position position="1"/>
    </location>
</feature>
<protein>
    <submittedName>
        <fullName evidence="1">Retrovirus-related pol polyprotein from transposon TNT 1-94</fullName>
    </submittedName>
</protein>
<organism evidence="1 2">
    <name type="scientific">Trifolium medium</name>
    <dbReference type="NCBI Taxonomy" id="97028"/>
    <lineage>
        <taxon>Eukaryota</taxon>
        <taxon>Viridiplantae</taxon>
        <taxon>Streptophyta</taxon>
        <taxon>Embryophyta</taxon>
        <taxon>Tracheophyta</taxon>
        <taxon>Spermatophyta</taxon>
        <taxon>Magnoliopsida</taxon>
        <taxon>eudicotyledons</taxon>
        <taxon>Gunneridae</taxon>
        <taxon>Pentapetalae</taxon>
        <taxon>rosids</taxon>
        <taxon>fabids</taxon>
        <taxon>Fabales</taxon>
        <taxon>Fabaceae</taxon>
        <taxon>Papilionoideae</taxon>
        <taxon>50 kb inversion clade</taxon>
        <taxon>NPAAA clade</taxon>
        <taxon>Hologalegina</taxon>
        <taxon>IRL clade</taxon>
        <taxon>Trifolieae</taxon>
        <taxon>Trifolium</taxon>
    </lineage>
</organism>
<dbReference type="AlphaFoldDB" id="A0A392T8G0"/>
<dbReference type="Proteomes" id="UP000265520">
    <property type="component" value="Unassembled WGS sequence"/>
</dbReference>
<keyword evidence="2" id="KW-1185">Reference proteome</keyword>
<comment type="caution">
    <text evidence="1">The sequence shown here is derived from an EMBL/GenBank/DDBJ whole genome shotgun (WGS) entry which is preliminary data.</text>
</comment>
<reference evidence="1 2" key="1">
    <citation type="journal article" date="2018" name="Front. Plant Sci.">
        <title>Red Clover (Trifolium pratense) and Zigzag Clover (T. medium) - A Picture of Genomic Similarities and Differences.</title>
        <authorList>
            <person name="Dluhosova J."/>
            <person name="Istvanek J."/>
            <person name="Nedelnik J."/>
            <person name="Repkova J."/>
        </authorList>
    </citation>
    <scope>NUCLEOTIDE SEQUENCE [LARGE SCALE GENOMIC DNA]</scope>
    <source>
        <strain evidence="2">cv. 10/8</strain>
        <tissue evidence="1">Leaf</tissue>
    </source>
</reference>
<dbReference type="Pfam" id="PF14223">
    <property type="entry name" value="Retrotran_gag_2"/>
    <property type="match status" value="1"/>
</dbReference>
<sequence length="71" mass="8156">VLDPLPANPTDQQRTTFREVQKKDNKAIFLIHQCVDAKVFEKIAYSTTFKDSWDILQKSYGGDAKVKEVKL</sequence>
<evidence type="ECO:0000313" key="1">
    <source>
        <dbReference type="EMBL" id="MCI57102.1"/>
    </source>
</evidence>
<proteinExistence type="predicted"/>
<accession>A0A392T8G0</accession>